<comment type="caution">
    <text evidence="2">The sequence shown here is derived from an EMBL/GenBank/DDBJ whole genome shotgun (WGS) entry which is preliminary data.</text>
</comment>
<feature type="transmembrane region" description="Helical" evidence="1">
    <location>
        <begin position="62"/>
        <end position="81"/>
    </location>
</feature>
<feature type="transmembrane region" description="Helical" evidence="1">
    <location>
        <begin position="87"/>
        <end position="109"/>
    </location>
</feature>
<dbReference type="Proteomes" id="UP000216852">
    <property type="component" value="Unassembled WGS sequence"/>
</dbReference>
<keyword evidence="1" id="KW-0472">Membrane</keyword>
<keyword evidence="3" id="KW-1185">Reference proteome</keyword>
<accession>A0ABX4GUK6</accession>
<organism evidence="2 3">
    <name type="scientific">Terribacillus saccharophilus</name>
    <dbReference type="NCBI Taxonomy" id="361277"/>
    <lineage>
        <taxon>Bacteria</taxon>
        <taxon>Bacillati</taxon>
        <taxon>Bacillota</taxon>
        <taxon>Bacilli</taxon>
        <taxon>Bacillales</taxon>
        <taxon>Bacillaceae</taxon>
        <taxon>Terribacillus</taxon>
    </lineage>
</organism>
<evidence type="ECO:0000313" key="2">
    <source>
        <dbReference type="EMBL" id="PAD98555.1"/>
    </source>
</evidence>
<proteinExistence type="predicted"/>
<name>A0ABX4GUK6_9BACI</name>
<evidence type="ECO:0008006" key="4">
    <source>
        <dbReference type="Google" id="ProtNLM"/>
    </source>
</evidence>
<evidence type="ECO:0000313" key="3">
    <source>
        <dbReference type="Proteomes" id="UP000216852"/>
    </source>
</evidence>
<dbReference type="EMBL" id="NPBJ01000036">
    <property type="protein sequence ID" value="PAD98555.1"/>
    <property type="molecule type" value="Genomic_DNA"/>
</dbReference>
<keyword evidence="1" id="KW-0812">Transmembrane</keyword>
<sequence>MKMINNITPPTLLEWGGMLCLHYTTNNLEELFLKFEYDLDMGDYRNYLEHYYQNSTDFKKTYRNRLGMGIVSLLVLNWFIYQSVPETIVIVIGLVSLLIYILSLKKLFLYFTIEKDLKKVQSQMFTGHYVAEILDEKIKIQNYEHVHNKDEIEWEKISTIGENDWYYFLYHEKRVSILPKTRMPEDAQQFIERQLRTKSQN</sequence>
<protein>
    <recommendedName>
        <fullName evidence="4">YcxB-like protein domain-containing protein</fullName>
    </recommendedName>
</protein>
<gene>
    <name evidence="2" type="ORF">CHH48_16725</name>
</gene>
<keyword evidence="1" id="KW-1133">Transmembrane helix</keyword>
<evidence type="ECO:0000256" key="1">
    <source>
        <dbReference type="SAM" id="Phobius"/>
    </source>
</evidence>
<reference evidence="2 3" key="1">
    <citation type="submission" date="2017-07" db="EMBL/GenBank/DDBJ databases">
        <title>Isolation and whole genome analysis of endospore-forming bacteria from heroin.</title>
        <authorList>
            <person name="Kalinowski J."/>
            <person name="Ahrens B."/>
            <person name="Al-Dilaimi A."/>
            <person name="Winkler A."/>
            <person name="Wibberg D."/>
            <person name="Schleenbecker U."/>
            <person name="Ruckert C."/>
            <person name="Wolfel R."/>
            <person name="Grass G."/>
        </authorList>
    </citation>
    <scope>NUCLEOTIDE SEQUENCE [LARGE SCALE GENOMIC DNA]</scope>
    <source>
        <strain evidence="2 3">7517-1</strain>
    </source>
</reference>